<dbReference type="GO" id="GO:0008270">
    <property type="term" value="F:zinc ion binding"/>
    <property type="evidence" value="ECO:0007669"/>
    <property type="project" value="UniProtKB-KW"/>
</dbReference>
<dbReference type="PANTHER" id="PTHR13286:SF5">
    <property type="entry name" value="HISTONE DEACETYLASE COMPLEX SUBUNIT SAP30L"/>
    <property type="match status" value="1"/>
</dbReference>
<dbReference type="Gene3D" id="3.40.1800.30">
    <property type="match status" value="1"/>
</dbReference>
<keyword evidence="18" id="KW-1133">Transmembrane helix</keyword>
<evidence type="ECO:0000256" key="17">
    <source>
        <dbReference type="SAM" id="MobiDB-lite"/>
    </source>
</evidence>
<feature type="region of interest" description="Disordered" evidence="17">
    <location>
        <begin position="324"/>
        <end position="344"/>
    </location>
</feature>
<organism evidence="21 22">
    <name type="scientific">Macaca fascicularis</name>
    <name type="common">Crab-eating macaque</name>
    <name type="synonym">Cynomolgus monkey</name>
    <dbReference type="NCBI Taxonomy" id="9541"/>
    <lineage>
        <taxon>Eukaryota</taxon>
        <taxon>Metazoa</taxon>
        <taxon>Chordata</taxon>
        <taxon>Craniata</taxon>
        <taxon>Vertebrata</taxon>
        <taxon>Euteleostomi</taxon>
        <taxon>Mammalia</taxon>
        <taxon>Eutheria</taxon>
        <taxon>Euarchontoglires</taxon>
        <taxon>Primates</taxon>
        <taxon>Haplorrhini</taxon>
        <taxon>Catarrhini</taxon>
        <taxon>Cercopithecidae</taxon>
        <taxon>Cercopithecinae</taxon>
        <taxon>Macaca</taxon>
    </lineage>
</organism>
<evidence type="ECO:0000256" key="6">
    <source>
        <dbReference type="ARBA" id="ARBA00022833"/>
    </source>
</evidence>
<evidence type="ECO:0000259" key="20">
    <source>
        <dbReference type="Pfam" id="PF13867"/>
    </source>
</evidence>
<dbReference type="InterPro" id="IPR024145">
    <property type="entry name" value="His_deAcase_SAP30/SAP30L"/>
</dbReference>
<evidence type="ECO:0000256" key="18">
    <source>
        <dbReference type="SAM" id="Phobius"/>
    </source>
</evidence>
<feature type="compositionally biased region" description="Low complexity" evidence="17">
    <location>
        <begin position="74"/>
        <end position="93"/>
    </location>
</feature>
<keyword evidence="18" id="KW-0472">Membrane</keyword>
<evidence type="ECO:0000256" key="9">
    <source>
        <dbReference type="ARBA" id="ARBA00023125"/>
    </source>
</evidence>
<feature type="domain" description="Histone deacetylase complex subunit SAP30 zinc-finger" evidence="19">
    <location>
        <begin position="265"/>
        <end position="334"/>
    </location>
</feature>
<keyword evidence="10" id="KW-0804">Transcription</keyword>
<comment type="subunit">
    <text evidence="13">Interacts with components of the histone deacetylase complex SIN3A, HDAC1 and HDAC2. Binds histones and nucleosomes. Interacts with FEZ1.</text>
</comment>
<evidence type="ECO:0000256" key="12">
    <source>
        <dbReference type="ARBA" id="ARBA00045340"/>
    </source>
</evidence>
<feature type="compositionally biased region" description="Low complexity" evidence="17">
    <location>
        <begin position="249"/>
        <end position="258"/>
    </location>
</feature>
<evidence type="ECO:0000313" key="21">
    <source>
        <dbReference type="Ensembl" id="ENSMFAP00000049022.1"/>
    </source>
</evidence>
<protein>
    <recommendedName>
        <fullName evidence="14">Histone deacetylase complex subunit SAP30L</fullName>
    </recommendedName>
    <alternativeName>
        <fullName evidence="16">Sin3 corepressor complex subunit SAP30L</fullName>
    </alternativeName>
    <alternativeName>
        <fullName evidence="15">Sin3-associated protein p30-like</fullName>
    </alternativeName>
</protein>
<dbReference type="FunFam" id="3.40.1800.30:FF:000001">
    <property type="entry name" value="Histone deacetylase complex subunit"/>
    <property type="match status" value="1"/>
</dbReference>
<dbReference type="Gene3D" id="6.10.160.20">
    <property type="match status" value="1"/>
</dbReference>
<reference evidence="21" key="2">
    <citation type="submission" date="2025-08" db="UniProtKB">
        <authorList>
            <consortium name="Ensembl"/>
        </authorList>
    </citation>
    <scope>IDENTIFICATION</scope>
</reference>
<dbReference type="GO" id="GO:0003677">
    <property type="term" value="F:DNA binding"/>
    <property type="evidence" value="ECO:0007669"/>
    <property type="project" value="UniProtKB-KW"/>
</dbReference>
<evidence type="ECO:0000256" key="7">
    <source>
        <dbReference type="ARBA" id="ARBA00023015"/>
    </source>
</evidence>
<evidence type="ECO:0000256" key="15">
    <source>
        <dbReference type="ARBA" id="ARBA00081000"/>
    </source>
</evidence>
<evidence type="ECO:0000256" key="5">
    <source>
        <dbReference type="ARBA" id="ARBA00022771"/>
    </source>
</evidence>
<evidence type="ECO:0000256" key="14">
    <source>
        <dbReference type="ARBA" id="ARBA00073522"/>
    </source>
</evidence>
<accession>A0A7N9CI44</accession>
<comment type="subcellular location">
    <subcellularLocation>
        <location evidence="1">Nucleus</location>
        <location evidence="1">Nucleolus</location>
    </subcellularLocation>
</comment>
<name>A0A7N9CI44_MACFA</name>
<dbReference type="GO" id="GO:0003712">
    <property type="term" value="F:transcription coregulator activity"/>
    <property type="evidence" value="ECO:0007669"/>
    <property type="project" value="TreeGrafter"/>
</dbReference>
<dbReference type="GO" id="GO:0008289">
    <property type="term" value="F:lipid binding"/>
    <property type="evidence" value="ECO:0007669"/>
    <property type="project" value="UniProtKB-KW"/>
</dbReference>
<dbReference type="GO" id="GO:0005730">
    <property type="term" value="C:nucleolus"/>
    <property type="evidence" value="ECO:0007669"/>
    <property type="project" value="UniProtKB-SubCell"/>
</dbReference>
<dbReference type="InterPro" id="IPR038291">
    <property type="entry name" value="SAP30_C_sf"/>
</dbReference>
<evidence type="ECO:0000256" key="2">
    <source>
        <dbReference type="ARBA" id="ARBA00006283"/>
    </source>
</evidence>
<keyword evidence="11" id="KW-0539">Nucleus</keyword>
<keyword evidence="22" id="KW-1185">Reference proteome</keyword>
<keyword evidence="4" id="KW-0479">Metal-binding</keyword>
<comment type="function">
    <text evidence="12">Functions as a transcription repressor, probably via its interaction with histone deacetylase complexes. Involved in the functional recruitment of the class 1 Sin3-histone deacetylase complex (HDAC) to the nucleolus. Binds DNA, apparently without sequence-specificity, and bends bound double-stranded DNA. Binds phosphoinositol phosphates (phosphoinositol 3-phosphate, phosphoinositol 4-phosphate and phosphoinositol 5-phosphate) via the same basic sequence motif that mediates DNA binding and nuclear import.</text>
</comment>
<evidence type="ECO:0000256" key="1">
    <source>
        <dbReference type="ARBA" id="ARBA00004604"/>
    </source>
</evidence>
<dbReference type="GO" id="GO:0000118">
    <property type="term" value="C:histone deacetylase complex"/>
    <property type="evidence" value="ECO:0007669"/>
    <property type="project" value="TreeGrafter"/>
</dbReference>
<dbReference type="Pfam" id="PF13866">
    <property type="entry name" value="zf-SAP30"/>
    <property type="match status" value="1"/>
</dbReference>
<dbReference type="InterPro" id="IPR025717">
    <property type="entry name" value="SAP30_zn-finger"/>
</dbReference>
<evidence type="ECO:0000256" key="11">
    <source>
        <dbReference type="ARBA" id="ARBA00023242"/>
    </source>
</evidence>
<dbReference type="Proteomes" id="UP000233100">
    <property type="component" value="Chromosome 6"/>
</dbReference>
<feature type="transmembrane region" description="Helical" evidence="18">
    <location>
        <begin position="393"/>
        <end position="413"/>
    </location>
</feature>
<dbReference type="GeneTree" id="ENSGT00390000006633"/>
<evidence type="ECO:0000259" key="19">
    <source>
        <dbReference type="Pfam" id="PF13866"/>
    </source>
</evidence>
<dbReference type="AlphaFoldDB" id="A0A7N9CI44"/>
<keyword evidence="9" id="KW-0238">DNA-binding</keyword>
<evidence type="ECO:0000256" key="10">
    <source>
        <dbReference type="ARBA" id="ARBA00023163"/>
    </source>
</evidence>
<keyword evidence="5" id="KW-0863">Zinc-finger</keyword>
<dbReference type="Ensembl" id="ENSMFAT00000100231.1">
    <property type="protein sequence ID" value="ENSMFAP00000049022.1"/>
    <property type="gene ID" value="ENSMFAG00000059801.1"/>
</dbReference>
<reference evidence="21" key="3">
    <citation type="submission" date="2025-09" db="UniProtKB">
        <authorList>
            <consortium name="Ensembl"/>
        </authorList>
    </citation>
    <scope>IDENTIFICATION</scope>
</reference>
<dbReference type="GO" id="GO:0006355">
    <property type="term" value="P:regulation of DNA-templated transcription"/>
    <property type="evidence" value="ECO:0007669"/>
    <property type="project" value="TreeGrafter"/>
</dbReference>
<evidence type="ECO:0000256" key="16">
    <source>
        <dbReference type="ARBA" id="ARBA00082867"/>
    </source>
</evidence>
<keyword evidence="18" id="KW-0812">Transmembrane</keyword>
<keyword evidence="6" id="KW-0862">Zinc</keyword>
<comment type="similarity">
    <text evidence="2">Belongs to the SAP30 family.</text>
</comment>
<evidence type="ECO:0000256" key="13">
    <source>
        <dbReference type="ARBA" id="ARBA00061909"/>
    </source>
</evidence>
<evidence type="ECO:0000256" key="8">
    <source>
        <dbReference type="ARBA" id="ARBA00023121"/>
    </source>
</evidence>
<dbReference type="PANTHER" id="PTHR13286">
    <property type="entry name" value="SAP30"/>
    <property type="match status" value="1"/>
</dbReference>
<evidence type="ECO:0000256" key="4">
    <source>
        <dbReference type="ARBA" id="ARBA00022723"/>
    </source>
</evidence>
<keyword evidence="7" id="KW-0805">Transcription regulation</keyword>
<reference evidence="21 22" key="1">
    <citation type="submission" date="2013-03" db="EMBL/GenBank/DDBJ databases">
        <authorList>
            <person name="Warren W."/>
            <person name="Wilson R.K."/>
        </authorList>
    </citation>
    <scope>NUCLEOTIDE SEQUENCE</scope>
</reference>
<dbReference type="InterPro" id="IPR025718">
    <property type="entry name" value="SAP30_Sin3-bd"/>
</dbReference>
<feature type="compositionally biased region" description="Polar residues" evidence="17">
    <location>
        <begin position="1"/>
        <end position="18"/>
    </location>
</feature>
<evidence type="ECO:0000313" key="22">
    <source>
        <dbReference type="Proteomes" id="UP000233100"/>
    </source>
</evidence>
<feature type="region of interest" description="Disordered" evidence="17">
    <location>
        <begin position="1"/>
        <end position="258"/>
    </location>
</feature>
<dbReference type="Pfam" id="PF13867">
    <property type="entry name" value="SAP30_Sin3_bdg"/>
    <property type="match status" value="1"/>
</dbReference>
<proteinExistence type="inferred from homology"/>
<keyword evidence="3" id="KW-0678">Repressor</keyword>
<feature type="domain" description="Histone deacetylase complex subunit SAP30 Sin3 binding" evidence="20">
    <location>
        <begin position="353"/>
        <end position="381"/>
    </location>
</feature>
<sequence length="434" mass="45947">MGRASGGSSPAQRANETNGRVKAGLPLSRGGRGERTVVVRRVRRAAAGRPWGCRGTRGAAELLQGWSGPDEPRGPGAAGSRPGPARGGRATPGELPGSEFAPQPKEGGSRRGPSKPPGNPGPESLGSSCFLGRPPGRPRCRVTVLGPRQKAPPGDPGGALRAAGADPGASSGEEGGFRRRRAGAEGPRPLGRGAGQRPGWRRTLGPSGAGVSATCPRHARPRSGLPGTLPRGTGPGRGDERLQHGGGQPRRAPAAPAAAAAPGYGQSCCLIEDGERCVRPAGNASFSKRVQKSISQKKLKLDIDKSVRHLYICDFHKNFIQSVRNKRKRKTSDDGGDSPEHDTDIPEVDLFQLQVNTLRRYKRHYKLQTRPGFNKAQLAEVGRQNCPLKRASIVLLLMVTLILPYCVCLLIVISSRVLEATPYSSLAQFRTPQL</sequence>
<keyword evidence="8" id="KW-0446">Lipid-binding</keyword>
<evidence type="ECO:0000256" key="3">
    <source>
        <dbReference type="ARBA" id="ARBA00022491"/>
    </source>
</evidence>